<dbReference type="EnsemblPlants" id="Kaladp0516s0005.1.v1.1">
    <property type="protein sequence ID" value="Kaladp0516s0005.1.v1.1"/>
    <property type="gene ID" value="Kaladp0516s0005.v1.1"/>
</dbReference>
<dbReference type="GO" id="GO:0006121">
    <property type="term" value="P:mitochondrial electron transport, succinate to ubiquinone"/>
    <property type="evidence" value="ECO:0007669"/>
    <property type="project" value="InterPro"/>
</dbReference>
<dbReference type="GO" id="GO:0045273">
    <property type="term" value="C:respiratory chain complex II (succinate dehydrogenase)"/>
    <property type="evidence" value="ECO:0007669"/>
    <property type="project" value="InterPro"/>
</dbReference>
<dbReference type="GO" id="GO:0005743">
    <property type="term" value="C:mitochondrial inner membrane"/>
    <property type="evidence" value="ECO:0007669"/>
    <property type="project" value="InterPro"/>
</dbReference>
<evidence type="ECO:0000313" key="1">
    <source>
        <dbReference type="EnsemblPlants" id="Kaladp0516s0005.1.v1.1"/>
    </source>
</evidence>
<sequence length="125" mass="13146">MATAALLHTLRRPANLPSASLSAYRSVTSCSNAAWNPTSPSLCQSLVTSSRPFSSAAAGARKSSLQAGTLETTTAKLKAGIAGDNSIKEIMADYVHHEVTRSFVIVSYTLFLTIATKDVLVALAF</sequence>
<organism evidence="1 2">
    <name type="scientific">Kalanchoe fedtschenkoi</name>
    <name type="common">Lavender scallops</name>
    <name type="synonym">South American air plant</name>
    <dbReference type="NCBI Taxonomy" id="63787"/>
    <lineage>
        <taxon>Eukaryota</taxon>
        <taxon>Viridiplantae</taxon>
        <taxon>Streptophyta</taxon>
        <taxon>Embryophyta</taxon>
        <taxon>Tracheophyta</taxon>
        <taxon>Spermatophyta</taxon>
        <taxon>Magnoliopsida</taxon>
        <taxon>eudicotyledons</taxon>
        <taxon>Gunneridae</taxon>
        <taxon>Pentapetalae</taxon>
        <taxon>Saxifragales</taxon>
        <taxon>Crassulaceae</taxon>
        <taxon>Kalanchoe</taxon>
    </lineage>
</organism>
<accession>A0A7N0VBP0</accession>
<reference evidence="1" key="1">
    <citation type="submission" date="2021-01" db="UniProtKB">
        <authorList>
            <consortium name="EnsemblPlants"/>
        </authorList>
    </citation>
    <scope>IDENTIFICATION</scope>
</reference>
<dbReference type="Proteomes" id="UP000594263">
    <property type="component" value="Unplaced"/>
</dbReference>
<proteinExistence type="predicted"/>
<dbReference type="AlphaFoldDB" id="A0A7N0VBP0"/>
<name>A0A7N0VBP0_KALFE</name>
<dbReference type="PANTHER" id="PTHR36358:SF1">
    <property type="entry name" value="SUCCINATE DEHYDROGENASE SUBUNIT 4, MITOCHONDRIAL"/>
    <property type="match status" value="1"/>
</dbReference>
<dbReference type="InterPro" id="IPR044963">
    <property type="entry name" value="SDH4"/>
</dbReference>
<protein>
    <submittedName>
        <fullName evidence="1">Uncharacterized protein</fullName>
    </submittedName>
</protein>
<keyword evidence="2" id="KW-1185">Reference proteome</keyword>
<dbReference type="Gramene" id="Kaladp0516s0005.1.v1.1">
    <property type="protein sequence ID" value="Kaladp0516s0005.1.v1.1"/>
    <property type="gene ID" value="Kaladp0516s0005.v1.1"/>
</dbReference>
<evidence type="ECO:0000313" key="2">
    <source>
        <dbReference type="Proteomes" id="UP000594263"/>
    </source>
</evidence>
<dbReference type="GO" id="GO:0006099">
    <property type="term" value="P:tricarboxylic acid cycle"/>
    <property type="evidence" value="ECO:0007669"/>
    <property type="project" value="InterPro"/>
</dbReference>
<dbReference type="PANTHER" id="PTHR36358">
    <property type="entry name" value="SUCCINATE DEHYDROGENASE SUBUNIT 4, MITOCHONDRIAL"/>
    <property type="match status" value="1"/>
</dbReference>